<feature type="region of interest" description="Disordered" evidence="32">
    <location>
        <begin position="457"/>
        <end position="486"/>
    </location>
</feature>
<dbReference type="GO" id="GO:0046872">
    <property type="term" value="F:metal ion binding"/>
    <property type="evidence" value="ECO:0007669"/>
    <property type="project" value="UniProtKB-KW"/>
</dbReference>
<evidence type="ECO:0000256" key="8">
    <source>
        <dbReference type="ARBA" id="ARBA00022723"/>
    </source>
</evidence>
<dbReference type="AlphaFoldDB" id="A0AA36BKZ3"/>
<evidence type="ECO:0000256" key="33">
    <source>
        <dbReference type="SAM" id="Phobius"/>
    </source>
</evidence>
<keyword evidence="12" id="KW-0442">Lipid degradation</keyword>
<keyword evidence="15" id="KW-1015">Disulfide bond</keyword>
<evidence type="ECO:0000256" key="29">
    <source>
        <dbReference type="ARBA" id="ARBA00048703"/>
    </source>
</evidence>
<name>A0AA36BKZ3_OCTVU</name>
<comment type="catalytic activity">
    <reaction evidence="29">
        <text>sn-glycerol 3-phosphocholine + H2O = phosphocholine + glycerol + H(+)</text>
        <dbReference type="Rhea" id="RHEA:19545"/>
        <dbReference type="ChEBI" id="CHEBI:15377"/>
        <dbReference type="ChEBI" id="CHEBI:15378"/>
        <dbReference type="ChEBI" id="CHEBI:16870"/>
        <dbReference type="ChEBI" id="CHEBI:17754"/>
        <dbReference type="ChEBI" id="CHEBI:295975"/>
        <dbReference type="EC" id="3.1.4.38"/>
    </reaction>
    <physiologicalReaction direction="left-to-right" evidence="29">
        <dbReference type="Rhea" id="RHEA:19546"/>
    </physiologicalReaction>
</comment>
<keyword evidence="33" id="KW-0812">Transmembrane</keyword>
<gene>
    <name evidence="34" type="ORF">OCTVUL_1B030090</name>
</gene>
<evidence type="ECO:0000256" key="1">
    <source>
        <dbReference type="ARBA" id="ARBA00001947"/>
    </source>
</evidence>
<keyword evidence="7" id="KW-0336">GPI-anchor</keyword>
<evidence type="ECO:0000256" key="31">
    <source>
        <dbReference type="ARBA" id="ARBA00049320"/>
    </source>
</evidence>
<evidence type="ECO:0000256" key="11">
    <source>
        <dbReference type="ARBA" id="ARBA00022833"/>
    </source>
</evidence>
<evidence type="ECO:0000256" key="10">
    <source>
        <dbReference type="ARBA" id="ARBA00022801"/>
    </source>
</evidence>
<feature type="region of interest" description="Disordered" evidence="32">
    <location>
        <begin position="533"/>
        <end position="555"/>
    </location>
</feature>
<evidence type="ECO:0000256" key="18">
    <source>
        <dbReference type="ARBA" id="ARBA00031167"/>
    </source>
</evidence>
<evidence type="ECO:0000256" key="14">
    <source>
        <dbReference type="ARBA" id="ARBA00023136"/>
    </source>
</evidence>
<keyword evidence="8" id="KW-0479">Metal-binding</keyword>
<dbReference type="SUPFAM" id="SSF53649">
    <property type="entry name" value="Alkaline phosphatase-like"/>
    <property type="match status" value="1"/>
</dbReference>
<dbReference type="GO" id="GO:0005886">
    <property type="term" value="C:plasma membrane"/>
    <property type="evidence" value="ECO:0007669"/>
    <property type="project" value="UniProtKB-SubCell"/>
</dbReference>
<evidence type="ECO:0000256" key="9">
    <source>
        <dbReference type="ARBA" id="ARBA00022729"/>
    </source>
</evidence>
<dbReference type="PANTHER" id="PTHR10151">
    <property type="entry name" value="ECTONUCLEOTIDE PYROPHOSPHATASE/PHOSPHODIESTERASE"/>
    <property type="match status" value="1"/>
</dbReference>
<evidence type="ECO:0000256" key="12">
    <source>
        <dbReference type="ARBA" id="ARBA00022963"/>
    </source>
</evidence>
<evidence type="ECO:0000256" key="5">
    <source>
        <dbReference type="ARBA" id="ARBA00022475"/>
    </source>
</evidence>
<comment type="catalytic activity">
    <reaction evidence="25">
        <text>a 1-acyl-sn-glycero-3-phosphocholine + H2O = a 1-acyl-sn-glycerol + phosphocholine + H(+)</text>
        <dbReference type="Rhea" id="RHEA:44720"/>
        <dbReference type="ChEBI" id="CHEBI:15377"/>
        <dbReference type="ChEBI" id="CHEBI:15378"/>
        <dbReference type="ChEBI" id="CHEBI:58168"/>
        <dbReference type="ChEBI" id="CHEBI:64683"/>
        <dbReference type="ChEBI" id="CHEBI:295975"/>
    </reaction>
    <physiologicalReaction direction="left-to-right" evidence="25">
        <dbReference type="Rhea" id="RHEA:44721"/>
    </physiologicalReaction>
</comment>
<keyword evidence="33" id="KW-1133">Transmembrane helix</keyword>
<dbReference type="Proteomes" id="UP001162480">
    <property type="component" value="Chromosome 17"/>
</dbReference>
<dbReference type="PANTHER" id="PTHR10151:SF66">
    <property type="entry name" value="GLYCEROPHOSPHOCHOLINE CHOLINEPHOSPHODIESTERASE ENPP6"/>
    <property type="match status" value="1"/>
</dbReference>
<evidence type="ECO:0000256" key="16">
    <source>
        <dbReference type="ARBA" id="ARBA00023180"/>
    </source>
</evidence>
<feature type="compositionally biased region" description="Pro residues" evidence="32">
    <location>
        <begin position="471"/>
        <end position="483"/>
    </location>
</feature>
<keyword evidence="6" id="KW-0597">Phosphoprotein</keyword>
<evidence type="ECO:0000256" key="17">
    <source>
        <dbReference type="ARBA" id="ARBA00023288"/>
    </source>
</evidence>
<evidence type="ECO:0000256" key="23">
    <source>
        <dbReference type="ARBA" id="ARBA00047482"/>
    </source>
</evidence>
<proteinExistence type="inferred from homology"/>
<evidence type="ECO:0000313" key="34">
    <source>
        <dbReference type="EMBL" id="CAI9735416.1"/>
    </source>
</evidence>
<evidence type="ECO:0000256" key="19">
    <source>
        <dbReference type="ARBA" id="ARBA00032556"/>
    </source>
</evidence>
<evidence type="ECO:0000256" key="28">
    <source>
        <dbReference type="ARBA" id="ARBA00048234"/>
    </source>
</evidence>
<evidence type="ECO:0000256" key="32">
    <source>
        <dbReference type="SAM" id="MobiDB-lite"/>
    </source>
</evidence>
<comment type="catalytic activity">
    <reaction evidence="27">
        <text>1-hexadecanoyl-sn-glycero-3-phosphocholine + H2O = 1-hexadecanoyl-sn-glycerol + phosphocholine + H(+)</text>
        <dbReference type="Rhea" id="RHEA:41119"/>
        <dbReference type="ChEBI" id="CHEBI:15377"/>
        <dbReference type="ChEBI" id="CHEBI:15378"/>
        <dbReference type="ChEBI" id="CHEBI:72998"/>
        <dbReference type="ChEBI" id="CHEBI:75542"/>
        <dbReference type="ChEBI" id="CHEBI:295975"/>
    </reaction>
    <physiologicalReaction direction="left-to-right" evidence="27">
        <dbReference type="Rhea" id="RHEA:41120"/>
    </physiologicalReaction>
</comment>
<evidence type="ECO:0000256" key="24">
    <source>
        <dbReference type="ARBA" id="ARBA00047494"/>
    </source>
</evidence>
<dbReference type="GO" id="GO:0016042">
    <property type="term" value="P:lipid catabolic process"/>
    <property type="evidence" value="ECO:0007669"/>
    <property type="project" value="UniProtKB-KW"/>
</dbReference>
<keyword evidence="14 33" id="KW-0472">Membrane</keyword>
<comment type="catalytic activity">
    <reaction evidence="31">
        <text>1-(5Z,8Z,11Z,14Z-eicosatetraenoyl)-sn-glycero-3-phosphocholine + H2O = 1-(5Z,8Z,11Z,14Z-eicosatetraenoyl)-sn-glycerol + phosphocholine + H(+)</text>
        <dbReference type="Rhea" id="RHEA:41003"/>
        <dbReference type="ChEBI" id="CHEBI:15377"/>
        <dbReference type="ChEBI" id="CHEBI:15378"/>
        <dbReference type="ChEBI" id="CHEBI:34071"/>
        <dbReference type="ChEBI" id="CHEBI:74344"/>
        <dbReference type="ChEBI" id="CHEBI:295975"/>
    </reaction>
    <physiologicalReaction direction="left-to-right" evidence="31">
        <dbReference type="Rhea" id="RHEA:41004"/>
    </physiologicalReaction>
</comment>
<keyword evidence="5" id="KW-1003">Cell membrane</keyword>
<comment type="similarity">
    <text evidence="3">Belongs to the nucleotide pyrophosphatase/phosphodiesterase family.</text>
</comment>
<evidence type="ECO:0000256" key="21">
    <source>
        <dbReference type="ARBA" id="ARBA00047290"/>
    </source>
</evidence>
<dbReference type="Gene3D" id="3.30.1360.180">
    <property type="match status" value="1"/>
</dbReference>
<evidence type="ECO:0000256" key="7">
    <source>
        <dbReference type="ARBA" id="ARBA00022622"/>
    </source>
</evidence>
<dbReference type="Pfam" id="PF01663">
    <property type="entry name" value="Phosphodiest"/>
    <property type="match status" value="1"/>
</dbReference>
<sequence length="598" mass="68031">MKGDFWRGKLWGVNLSGNLRVGPWCVKLPTRSKRIGLPECLVVTSPLGTFAVFAVVLPAFTAMYRFLLISCVCLTVCLITLPGSVTSSKLLIILLDGFRWDYFDREGLTGYQNFLRMGTRAEYLKNSFPTISYPNYYTIMTGLYSEDHGFIDNKMYDPKHKTEFLLGFNREQYDSYWWDDGDPLWITAKRQNKSSYFYFWPGCEVTIKELKPDYCRMYTEVPSMKDFKDSIKQGMVNFVNNSADLVGIYFELTDKMGHNYGPNSPQLESVLRETSEIIDRLLVQLKEHHLENEVNVILTSDHGMSQITPNRYIDLNPVLKVQDTHHLYGSVFLSIWPKEGKTNQVYNALKNYHPNLTVYLKHDIPERWRLKHHYRVPPIIAVADIGWYVITPPGKRYPTVDGQPIGGYHGYDNEETDMRGIFTGVGPDFRKNAVVPWLNAVDIYQFMCDLLNIEPSPNDGDSTVTRLMRPKPAPLPQPPPPVTFPDEQTESITVIAETTETATEISPKLLSTLRPQSSPLSFSSLSSSFAGREASSESTLPPKPAPSSQAPSQETPDFVKSFMTLSTYTENSASTPLFKIYNSYLILLLAVISWQILQ</sequence>
<keyword evidence="9" id="KW-0732">Signal</keyword>
<keyword evidence="16" id="KW-0325">Glycoprotein</keyword>
<evidence type="ECO:0000256" key="27">
    <source>
        <dbReference type="ARBA" id="ARBA00048209"/>
    </source>
</evidence>
<evidence type="ECO:0000313" key="35">
    <source>
        <dbReference type="Proteomes" id="UP001162480"/>
    </source>
</evidence>
<evidence type="ECO:0000256" key="13">
    <source>
        <dbReference type="ARBA" id="ARBA00023098"/>
    </source>
</evidence>
<keyword evidence="35" id="KW-1185">Reference proteome</keyword>
<evidence type="ECO:0000256" key="25">
    <source>
        <dbReference type="ARBA" id="ARBA00047600"/>
    </source>
</evidence>
<keyword evidence="17" id="KW-0449">Lipoprotein</keyword>
<evidence type="ECO:0000256" key="2">
    <source>
        <dbReference type="ARBA" id="ARBA00004609"/>
    </source>
</evidence>
<dbReference type="EC" id="3.1.4.38" evidence="4"/>
<evidence type="ECO:0000256" key="4">
    <source>
        <dbReference type="ARBA" id="ARBA00012318"/>
    </source>
</evidence>
<evidence type="ECO:0000256" key="15">
    <source>
        <dbReference type="ARBA" id="ARBA00023157"/>
    </source>
</evidence>
<dbReference type="InterPro" id="IPR002591">
    <property type="entry name" value="Phosphodiest/P_Trfase"/>
</dbReference>
<evidence type="ECO:0000256" key="20">
    <source>
        <dbReference type="ARBA" id="ARBA00046203"/>
    </source>
</evidence>
<comment type="catalytic activity">
    <reaction evidence="28">
        <text>sphing-4-enine-phosphocholine + H2O = sphing-4-enine + phosphocholine + H(+)</text>
        <dbReference type="Rhea" id="RHEA:41095"/>
        <dbReference type="ChEBI" id="CHEBI:15377"/>
        <dbReference type="ChEBI" id="CHEBI:15378"/>
        <dbReference type="ChEBI" id="CHEBI:57756"/>
        <dbReference type="ChEBI" id="CHEBI:58906"/>
        <dbReference type="ChEBI" id="CHEBI:295975"/>
    </reaction>
    <physiologicalReaction direction="left-to-right" evidence="28">
        <dbReference type="Rhea" id="RHEA:41096"/>
    </physiologicalReaction>
</comment>
<keyword evidence="10" id="KW-0378">Hydrolase</keyword>
<evidence type="ECO:0000256" key="3">
    <source>
        <dbReference type="ARBA" id="ARBA00010594"/>
    </source>
</evidence>
<comment type="subcellular location">
    <subcellularLocation>
        <location evidence="2">Cell membrane</location>
        <topology evidence="2">Lipid-anchor</topology>
        <topology evidence="2">GPI-anchor</topology>
    </subcellularLocation>
</comment>
<dbReference type="GO" id="GO:0098552">
    <property type="term" value="C:side of membrane"/>
    <property type="evidence" value="ECO:0007669"/>
    <property type="project" value="UniProtKB-KW"/>
</dbReference>
<comment type="catalytic activity">
    <reaction evidence="26">
        <text>1-tetradecanoyl-sn-glycero-3-phosphocholine + H2O = 1-tetradecanoyl-sn-glycerol + phosphocholine + H(+)</text>
        <dbReference type="Rhea" id="RHEA:40999"/>
        <dbReference type="ChEBI" id="CHEBI:15377"/>
        <dbReference type="ChEBI" id="CHEBI:15378"/>
        <dbReference type="ChEBI" id="CHEBI:64489"/>
        <dbReference type="ChEBI" id="CHEBI:75536"/>
        <dbReference type="ChEBI" id="CHEBI:295975"/>
    </reaction>
    <physiologicalReaction direction="left-to-right" evidence="26">
        <dbReference type="Rhea" id="RHEA:41000"/>
    </physiologicalReaction>
</comment>
<keyword evidence="11" id="KW-0862">Zinc</keyword>
<evidence type="ECO:0000256" key="26">
    <source>
        <dbReference type="ARBA" id="ARBA00047779"/>
    </source>
</evidence>
<evidence type="ECO:0000256" key="6">
    <source>
        <dbReference type="ARBA" id="ARBA00022553"/>
    </source>
</evidence>
<feature type="transmembrane region" description="Helical" evidence="33">
    <location>
        <begin position="40"/>
        <end position="60"/>
    </location>
</feature>
<organism evidence="34 35">
    <name type="scientific">Octopus vulgaris</name>
    <name type="common">Common octopus</name>
    <dbReference type="NCBI Taxonomy" id="6645"/>
    <lineage>
        <taxon>Eukaryota</taxon>
        <taxon>Metazoa</taxon>
        <taxon>Spiralia</taxon>
        <taxon>Lophotrochozoa</taxon>
        <taxon>Mollusca</taxon>
        <taxon>Cephalopoda</taxon>
        <taxon>Coleoidea</taxon>
        <taxon>Octopodiformes</taxon>
        <taxon>Octopoda</taxon>
        <taxon>Incirrata</taxon>
        <taxon>Octopodidae</taxon>
        <taxon>Octopus</taxon>
    </lineage>
</organism>
<dbReference type="CDD" id="cd16018">
    <property type="entry name" value="Enpp"/>
    <property type="match status" value="1"/>
</dbReference>
<dbReference type="Gene3D" id="3.40.720.10">
    <property type="entry name" value="Alkaline Phosphatase, subunit A"/>
    <property type="match status" value="1"/>
</dbReference>
<reference evidence="34" key="1">
    <citation type="submission" date="2023-08" db="EMBL/GenBank/DDBJ databases">
        <authorList>
            <person name="Alioto T."/>
            <person name="Alioto T."/>
            <person name="Gomez Garrido J."/>
        </authorList>
    </citation>
    <scope>NUCLEOTIDE SEQUENCE</scope>
</reference>
<comment type="catalytic activity">
    <reaction evidence="24">
        <text>a 1-O-alkyl-sn-glycero-3-phosphocholine + H2O = a 1-O-alkyl-sn-glycerol + phosphocholine + H(+)</text>
        <dbReference type="Rhea" id="RHEA:36083"/>
        <dbReference type="ChEBI" id="CHEBI:15377"/>
        <dbReference type="ChEBI" id="CHEBI:15378"/>
        <dbReference type="ChEBI" id="CHEBI:15850"/>
        <dbReference type="ChEBI" id="CHEBI:30909"/>
        <dbReference type="ChEBI" id="CHEBI:295975"/>
    </reaction>
    <physiologicalReaction direction="left-to-right" evidence="24">
        <dbReference type="Rhea" id="RHEA:36084"/>
    </physiologicalReaction>
</comment>
<comment type="catalytic activity">
    <reaction evidence="21">
        <text>1-dodecanoyl-sn-glycero-3-phosphocholine + H2O = 1-dodecanoyl-sn-glycerol + phosphocholine + H(+)</text>
        <dbReference type="Rhea" id="RHEA:41127"/>
        <dbReference type="ChEBI" id="CHEBI:15377"/>
        <dbReference type="ChEBI" id="CHEBI:15378"/>
        <dbReference type="ChEBI" id="CHEBI:74966"/>
        <dbReference type="ChEBI" id="CHEBI:75529"/>
        <dbReference type="ChEBI" id="CHEBI:295975"/>
    </reaction>
    <physiologicalReaction direction="left-to-right" evidence="21">
        <dbReference type="Rhea" id="RHEA:41128"/>
    </physiologicalReaction>
</comment>
<dbReference type="GO" id="GO:0047390">
    <property type="term" value="F:glycerophosphocholine cholinephosphodiesterase activity"/>
    <property type="evidence" value="ECO:0007669"/>
    <property type="project" value="UniProtKB-EC"/>
</dbReference>
<comment type="function">
    <text evidence="20">Choline-specific glycerophosphodiesterase that hydrolyzes glycerophosphocholine (GPC) and lysophosphatidylcholine (LPC) and contributes to supplying choline to the cells. Has a preference for LPC with short (12:0 and 14:0) or polyunsaturated (18:2 and 20:4) fatty acids. In vitro, hydrolyzes only choline-containing lysophospholipids, such as sphingosylphosphorylcholine (SPC), platelet-activating factor (PAF) and lysoPAF, but not other lysophospholipids.</text>
</comment>
<comment type="catalytic activity">
    <reaction evidence="30">
        <text>1-(9Z,12Z)-octadecadienoyl-sn-glycero-3-phosphocholine + H2O = 1-(9Z,12Z-octadecadienoyl)-sn-glycerol + phosphocholine + H(+)</text>
        <dbReference type="Rhea" id="RHEA:41115"/>
        <dbReference type="ChEBI" id="CHEBI:15377"/>
        <dbReference type="ChEBI" id="CHEBI:15378"/>
        <dbReference type="ChEBI" id="CHEBI:28733"/>
        <dbReference type="ChEBI" id="CHEBI:75561"/>
        <dbReference type="ChEBI" id="CHEBI:295975"/>
    </reaction>
    <physiologicalReaction direction="left-to-right" evidence="30">
        <dbReference type="Rhea" id="RHEA:41116"/>
    </physiologicalReaction>
</comment>
<keyword evidence="13" id="KW-0443">Lipid metabolism</keyword>
<comment type="catalytic activity">
    <reaction evidence="23">
        <text>glycero-2-phosphocholine + H2O = phosphocholine + glycerol + H(+)</text>
        <dbReference type="Rhea" id="RHEA:61684"/>
        <dbReference type="ChEBI" id="CHEBI:15377"/>
        <dbReference type="ChEBI" id="CHEBI:15378"/>
        <dbReference type="ChEBI" id="CHEBI:17754"/>
        <dbReference type="ChEBI" id="CHEBI:144950"/>
        <dbReference type="ChEBI" id="CHEBI:295975"/>
    </reaction>
    <physiologicalReaction direction="left-to-right" evidence="23">
        <dbReference type="Rhea" id="RHEA:61685"/>
    </physiologicalReaction>
</comment>
<dbReference type="InterPro" id="IPR017850">
    <property type="entry name" value="Alkaline_phosphatase_core_sf"/>
</dbReference>
<comment type="cofactor">
    <cofactor evidence="1">
        <name>Zn(2+)</name>
        <dbReference type="ChEBI" id="CHEBI:29105"/>
    </cofactor>
</comment>
<protein>
    <recommendedName>
        <fullName evidence="4">glycerophosphocholine cholinephosphodiesterase</fullName>
        <ecNumber evidence="4">3.1.4.38</ecNumber>
    </recommendedName>
    <alternativeName>
        <fullName evidence="19">Choline-specific glycerophosphodiester phosphodiesterase</fullName>
    </alternativeName>
    <alternativeName>
        <fullName evidence="18">Ectonucleotide pyrophosphatase/phosphodiesterase family member 6</fullName>
    </alternativeName>
</protein>
<accession>A0AA36BKZ3</accession>
<evidence type="ECO:0000256" key="22">
    <source>
        <dbReference type="ARBA" id="ARBA00047322"/>
    </source>
</evidence>
<evidence type="ECO:0000256" key="30">
    <source>
        <dbReference type="ARBA" id="ARBA00049092"/>
    </source>
</evidence>
<dbReference type="EMBL" id="OX597830">
    <property type="protein sequence ID" value="CAI9735416.1"/>
    <property type="molecule type" value="Genomic_DNA"/>
</dbReference>
<comment type="catalytic activity">
    <reaction evidence="22">
        <text>1-(9Z-octadecenoyl)-sn-glycero-3-phosphocholine + H2O = 1-(9Z-octadecenoyl)-sn-glycerol + phosphocholine + H(+)</text>
        <dbReference type="Rhea" id="RHEA:41091"/>
        <dbReference type="ChEBI" id="CHEBI:15377"/>
        <dbReference type="ChEBI" id="CHEBI:15378"/>
        <dbReference type="ChEBI" id="CHEBI:28610"/>
        <dbReference type="ChEBI" id="CHEBI:75757"/>
        <dbReference type="ChEBI" id="CHEBI:295975"/>
    </reaction>
    <physiologicalReaction direction="left-to-right" evidence="22">
        <dbReference type="Rhea" id="RHEA:41092"/>
    </physiologicalReaction>
</comment>
<feature type="transmembrane region" description="Helical" evidence="33">
    <location>
        <begin position="66"/>
        <end position="95"/>
    </location>
</feature>